<name>T1HT53_RHOPR</name>
<sequence length="114" mass="12766">MERPRDDGIITERGFKICSNVEGNEDVTKCLLCPCLLPTGTRSDQCICCMHNDLAKQSQNKDAISTCHCDPAKRDGPELPTKIERLIQVTYELESELEETSKVPGPSEEQILEE</sequence>
<dbReference type="AlphaFoldDB" id="T1HT53"/>
<dbReference type="HOGENOM" id="CLU_2127335_0_0_1"/>
<evidence type="ECO:0000313" key="1">
    <source>
        <dbReference type="EnsemblMetazoa" id="RPRC007223-PA"/>
    </source>
</evidence>
<proteinExistence type="predicted"/>
<organism evidence="1 2">
    <name type="scientific">Rhodnius prolixus</name>
    <name type="common">Triatomid bug</name>
    <dbReference type="NCBI Taxonomy" id="13249"/>
    <lineage>
        <taxon>Eukaryota</taxon>
        <taxon>Metazoa</taxon>
        <taxon>Ecdysozoa</taxon>
        <taxon>Arthropoda</taxon>
        <taxon>Hexapoda</taxon>
        <taxon>Insecta</taxon>
        <taxon>Pterygota</taxon>
        <taxon>Neoptera</taxon>
        <taxon>Paraneoptera</taxon>
        <taxon>Hemiptera</taxon>
        <taxon>Heteroptera</taxon>
        <taxon>Panheteroptera</taxon>
        <taxon>Cimicomorpha</taxon>
        <taxon>Reduviidae</taxon>
        <taxon>Triatominae</taxon>
        <taxon>Rhodnius</taxon>
    </lineage>
</organism>
<reference evidence="1" key="1">
    <citation type="submission" date="2015-05" db="UniProtKB">
        <authorList>
            <consortium name="EnsemblMetazoa"/>
        </authorList>
    </citation>
    <scope>IDENTIFICATION</scope>
</reference>
<accession>T1HT53</accession>
<dbReference type="EnsemblMetazoa" id="RPRC007223-RA">
    <property type="protein sequence ID" value="RPRC007223-PA"/>
    <property type="gene ID" value="RPRC007223"/>
</dbReference>
<protein>
    <submittedName>
        <fullName evidence="1">Uncharacterized protein</fullName>
    </submittedName>
</protein>
<dbReference type="InParanoid" id="T1HT53"/>
<dbReference type="EMBL" id="ACPB03015096">
    <property type="status" value="NOT_ANNOTATED_CDS"/>
    <property type="molecule type" value="Genomic_DNA"/>
</dbReference>
<dbReference type="Proteomes" id="UP000015103">
    <property type="component" value="Unassembled WGS sequence"/>
</dbReference>
<keyword evidence="2" id="KW-1185">Reference proteome</keyword>
<evidence type="ECO:0000313" key="2">
    <source>
        <dbReference type="Proteomes" id="UP000015103"/>
    </source>
</evidence>
<dbReference type="VEuPathDB" id="VectorBase:RPRC007223"/>